<evidence type="ECO:0000313" key="2">
    <source>
        <dbReference type="Proteomes" id="UP000233556"/>
    </source>
</evidence>
<proteinExistence type="predicted"/>
<organism evidence="1 2">
    <name type="scientific">Limosa lapponica baueri</name>
    <dbReference type="NCBI Taxonomy" id="1758121"/>
    <lineage>
        <taxon>Eukaryota</taxon>
        <taxon>Metazoa</taxon>
        <taxon>Chordata</taxon>
        <taxon>Craniata</taxon>
        <taxon>Vertebrata</taxon>
        <taxon>Euteleostomi</taxon>
        <taxon>Archelosauria</taxon>
        <taxon>Archosauria</taxon>
        <taxon>Dinosauria</taxon>
        <taxon>Saurischia</taxon>
        <taxon>Theropoda</taxon>
        <taxon>Coelurosauria</taxon>
        <taxon>Aves</taxon>
        <taxon>Neognathae</taxon>
        <taxon>Neoaves</taxon>
        <taxon>Charadriiformes</taxon>
        <taxon>Scolopacidae</taxon>
        <taxon>Limosa</taxon>
    </lineage>
</organism>
<accession>A0A2I0U2C7</accession>
<keyword evidence="2" id="KW-1185">Reference proteome</keyword>
<dbReference type="EMBL" id="KZ506313">
    <property type="protein sequence ID" value="PKU40228.1"/>
    <property type="molecule type" value="Genomic_DNA"/>
</dbReference>
<dbReference type="Proteomes" id="UP000233556">
    <property type="component" value="Unassembled WGS sequence"/>
</dbReference>
<evidence type="ECO:0000313" key="1">
    <source>
        <dbReference type="EMBL" id="PKU40228.1"/>
    </source>
</evidence>
<gene>
    <name evidence="1" type="ORF">llap_9469</name>
</gene>
<dbReference type="OrthoDB" id="10371618at2759"/>
<name>A0A2I0U2C7_LIMLA</name>
<reference evidence="2" key="2">
    <citation type="submission" date="2017-12" db="EMBL/GenBank/DDBJ databases">
        <title>Genome sequence of the Bar-tailed Godwit (Limosa lapponica baueri).</title>
        <authorList>
            <person name="Lima N.C.B."/>
            <person name="Parody-Merino A.M."/>
            <person name="Battley P.F."/>
            <person name="Fidler A.E."/>
            <person name="Prosdocimi F."/>
        </authorList>
    </citation>
    <scope>NUCLEOTIDE SEQUENCE [LARGE SCALE GENOMIC DNA]</scope>
</reference>
<dbReference type="AlphaFoldDB" id="A0A2I0U2C7"/>
<sequence length="120" mass="13867">MVASARYVTFLMMKNELYVHKRNFNSFKQDGTVNHWQSWSLRDSRNPAQTWETVDQNLIDIKTSKNDSVKLKAITDLKKDMNLVTALDEADPAKSVSSRQIDADEWCDDSVLRGNTEQRD</sequence>
<protein>
    <submittedName>
        <fullName evidence="1">Uncharacterized protein</fullName>
    </submittedName>
</protein>
<reference evidence="2" key="1">
    <citation type="submission" date="2017-11" db="EMBL/GenBank/DDBJ databases">
        <authorList>
            <person name="Lima N.C."/>
            <person name="Parody-Merino A.M."/>
            <person name="Battley P.F."/>
            <person name="Fidler A.E."/>
            <person name="Prosdocimi F."/>
        </authorList>
    </citation>
    <scope>NUCLEOTIDE SEQUENCE [LARGE SCALE GENOMIC DNA]</scope>
</reference>